<dbReference type="InterPro" id="IPR008927">
    <property type="entry name" value="6-PGluconate_DH-like_C_sf"/>
</dbReference>
<dbReference type="AlphaFoldDB" id="A0A2G1VTV1"/>
<evidence type="ECO:0000313" key="3">
    <source>
        <dbReference type="EMBL" id="PHQ30212.1"/>
    </source>
</evidence>
<protein>
    <recommendedName>
        <fullName evidence="5">DUF2520 domain-containing protein</fullName>
    </recommendedName>
</protein>
<sequence length="252" mass="27964">MIKLAIIGTGNVAFHLAQAFHLAEKVHLEAVAGRSRESLEAFKEFAPVFTHSDKIPEVDVLVLAVSDTAIKTVSAKLKDNDALIVHTSGSTSVDALSDHKRYGVFYPLQTFSKSSNLNYSNIPFCIEAKLESDFQLLEDLASALMAKSFQVYSDQRAALHLAAVFANNFGNHILTEARQICEERDVSFELLKPLMQETIRKAFDIGPQAAQTGPAKRRDTSTIEKQLNALHSDQQKELYTSLTKAILAHYER</sequence>
<keyword evidence="4" id="KW-1185">Reference proteome</keyword>
<dbReference type="Pfam" id="PF10728">
    <property type="entry name" value="DUF2520"/>
    <property type="match status" value="1"/>
</dbReference>
<gene>
    <name evidence="3" type="ORF">CJ305_04415</name>
</gene>
<dbReference type="Pfam" id="PF03807">
    <property type="entry name" value="F420_oxidored"/>
    <property type="match status" value="1"/>
</dbReference>
<dbReference type="InterPro" id="IPR037108">
    <property type="entry name" value="TM1727-like_C_sf"/>
</dbReference>
<dbReference type="SUPFAM" id="SSF51735">
    <property type="entry name" value="NAD(P)-binding Rossmann-fold domains"/>
    <property type="match status" value="1"/>
</dbReference>
<proteinExistence type="predicted"/>
<dbReference type="OrthoDB" id="9810755at2"/>
<dbReference type="PANTHER" id="PTHR40459">
    <property type="entry name" value="CONSERVED HYPOTHETICAL ALANINE AND LEUCINE RICH PROTEIN"/>
    <property type="match status" value="1"/>
</dbReference>
<dbReference type="Proteomes" id="UP000229433">
    <property type="component" value="Unassembled WGS sequence"/>
</dbReference>
<evidence type="ECO:0008006" key="5">
    <source>
        <dbReference type="Google" id="ProtNLM"/>
    </source>
</evidence>
<dbReference type="InterPro" id="IPR036291">
    <property type="entry name" value="NAD(P)-bd_dom_sf"/>
</dbReference>
<dbReference type="EMBL" id="NQXA01000002">
    <property type="protein sequence ID" value="PHQ30212.1"/>
    <property type="molecule type" value="Genomic_DNA"/>
</dbReference>
<evidence type="ECO:0000259" key="1">
    <source>
        <dbReference type="Pfam" id="PF03807"/>
    </source>
</evidence>
<dbReference type="SUPFAM" id="SSF48179">
    <property type="entry name" value="6-phosphogluconate dehydrogenase C-terminal domain-like"/>
    <property type="match status" value="1"/>
</dbReference>
<reference evidence="3 4" key="1">
    <citation type="submission" date="2017-08" db="EMBL/GenBank/DDBJ databases">
        <title>The whole genome shortgun sequences of strain Leeuwenhoekiella nanhaiensis G18 from the South China Sea.</title>
        <authorList>
            <person name="Liu Q."/>
        </authorList>
    </citation>
    <scope>NUCLEOTIDE SEQUENCE [LARGE SCALE GENOMIC DNA]</scope>
    <source>
        <strain evidence="3 4">G18</strain>
    </source>
</reference>
<feature type="domain" description="Pyrroline-5-carboxylate reductase catalytic N-terminal" evidence="1">
    <location>
        <begin position="3"/>
        <end position="85"/>
    </location>
</feature>
<feature type="domain" description="DUF2520" evidence="2">
    <location>
        <begin position="122"/>
        <end position="245"/>
    </location>
</feature>
<dbReference type="Gene3D" id="3.40.50.720">
    <property type="entry name" value="NAD(P)-binding Rossmann-like Domain"/>
    <property type="match status" value="1"/>
</dbReference>
<dbReference type="InterPro" id="IPR018931">
    <property type="entry name" value="DUF2520"/>
</dbReference>
<dbReference type="RefSeq" id="WP_099645047.1">
    <property type="nucleotide sequence ID" value="NZ_KZ319288.1"/>
</dbReference>
<organism evidence="3 4">
    <name type="scientific">Leeuwenhoekiella nanhaiensis</name>
    <dbReference type="NCBI Taxonomy" id="1655491"/>
    <lineage>
        <taxon>Bacteria</taxon>
        <taxon>Pseudomonadati</taxon>
        <taxon>Bacteroidota</taxon>
        <taxon>Flavobacteriia</taxon>
        <taxon>Flavobacteriales</taxon>
        <taxon>Flavobacteriaceae</taxon>
        <taxon>Leeuwenhoekiella</taxon>
    </lineage>
</organism>
<dbReference type="InterPro" id="IPR028939">
    <property type="entry name" value="P5C_Rdtase_cat_N"/>
</dbReference>
<name>A0A2G1VTV1_9FLAO</name>
<evidence type="ECO:0000313" key="4">
    <source>
        <dbReference type="Proteomes" id="UP000229433"/>
    </source>
</evidence>
<dbReference type="PANTHER" id="PTHR40459:SF1">
    <property type="entry name" value="CONSERVED HYPOTHETICAL ALANINE AND LEUCINE RICH PROTEIN"/>
    <property type="match status" value="1"/>
</dbReference>
<comment type="caution">
    <text evidence="3">The sequence shown here is derived from an EMBL/GenBank/DDBJ whole genome shotgun (WGS) entry which is preliminary data.</text>
</comment>
<accession>A0A2G1VTV1</accession>
<dbReference type="Gene3D" id="1.10.1040.20">
    <property type="entry name" value="ProC-like, C-terminal domain"/>
    <property type="match status" value="1"/>
</dbReference>
<evidence type="ECO:0000259" key="2">
    <source>
        <dbReference type="Pfam" id="PF10728"/>
    </source>
</evidence>